<gene>
    <name evidence="2" type="ORF">AYO21_08759</name>
</gene>
<feature type="compositionally biased region" description="Polar residues" evidence="1">
    <location>
        <begin position="127"/>
        <end position="142"/>
    </location>
</feature>
<dbReference type="OrthoDB" id="4156372at2759"/>
<dbReference type="GeneID" id="34603902"/>
<organism evidence="2 3">
    <name type="scientific">Fonsecaea monophora</name>
    <dbReference type="NCBI Taxonomy" id="254056"/>
    <lineage>
        <taxon>Eukaryota</taxon>
        <taxon>Fungi</taxon>
        <taxon>Dikarya</taxon>
        <taxon>Ascomycota</taxon>
        <taxon>Pezizomycotina</taxon>
        <taxon>Eurotiomycetes</taxon>
        <taxon>Chaetothyriomycetidae</taxon>
        <taxon>Chaetothyriales</taxon>
        <taxon>Herpotrichiellaceae</taxon>
        <taxon>Fonsecaea</taxon>
    </lineage>
</organism>
<dbReference type="AlphaFoldDB" id="A0A177EYG7"/>
<protein>
    <submittedName>
        <fullName evidence="2">Uncharacterized protein</fullName>
    </submittedName>
</protein>
<proteinExistence type="predicted"/>
<evidence type="ECO:0000313" key="3">
    <source>
        <dbReference type="Proteomes" id="UP000077002"/>
    </source>
</evidence>
<evidence type="ECO:0000313" key="2">
    <source>
        <dbReference type="EMBL" id="OAG37008.1"/>
    </source>
</evidence>
<evidence type="ECO:0000256" key="1">
    <source>
        <dbReference type="SAM" id="MobiDB-lite"/>
    </source>
</evidence>
<dbReference type="Proteomes" id="UP000077002">
    <property type="component" value="Unassembled WGS sequence"/>
</dbReference>
<accession>A0A177EYG7</accession>
<feature type="compositionally biased region" description="Basic and acidic residues" evidence="1">
    <location>
        <begin position="26"/>
        <end position="55"/>
    </location>
</feature>
<feature type="compositionally biased region" description="Polar residues" evidence="1">
    <location>
        <begin position="56"/>
        <end position="94"/>
    </location>
</feature>
<dbReference type="RefSeq" id="XP_022508960.1">
    <property type="nucleotide sequence ID" value="XM_022658702.1"/>
</dbReference>
<keyword evidence="3" id="KW-1185">Reference proteome</keyword>
<sequence length="185" mass="20006">MTKMTWNPLSHHHSDTPAGTENPVAEETHHRRDSKLSHIMDSIRHSLAHEHEKLPSESQAQDQNPVSANGESGNNGSLSPSLQAVASSKLNENNMGEHSHEAEDSWGWPGLGTYSSASEAPRRESLRTASTDSGAPSTSRQDSAPKAKESEPPRRPSTISQASKKSHDTQSGWPGLGSFPEDTEN</sequence>
<feature type="region of interest" description="Disordered" evidence="1">
    <location>
        <begin position="1"/>
        <end position="185"/>
    </location>
</feature>
<comment type="caution">
    <text evidence="2">The sequence shown here is derived from an EMBL/GenBank/DDBJ whole genome shotgun (WGS) entry which is preliminary data.</text>
</comment>
<dbReference type="EMBL" id="LVKK01000079">
    <property type="protein sequence ID" value="OAG37008.1"/>
    <property type="molecule type" value="Genomic_DNA"/>
</dbReference>
<name>A0A177EYG7_9EURO</name>
<feature type="compositionally biased region" description="Basic and acidic residues" evidence="1">
    <location>
        <begin position="143"/>
        <end position="154"/>
    </location>
</feature>
<reference evidence="2 3" key="1">
    <citation type="submission" date="2016-03" db="EMBL/GenBank/DDBJ databases">
        <title>Draft genome sequence of the Fonsecaea monophora CBS 269.37.</title>
        <authorList>
            <person name="Bombassaro A."/>
            <person name="Vinicius W.A."/>
            <person name="De Hoog S."/>
            <person name="Sun J."/>
            <person name="Souza E.M."/>
            <person name="Raittz R.T."/>
            <person name="Costa F."/>
            <person name="Leao A.C."/>
            <person name="Tadra-Sfeir M.Z."/>
            <person name="Baura V."/>
            <person name="Balsanelli E."/>
            <person name="Pedrosa F.O."/>
            <person name="Moreno L.F."/>
            <person name="Steffens M.B."/>
            <person name="Xi L."/>
            <person name="Bocca A.L."/>
            <person name="Felipe M.S."/>
            <person name="Teixeira M."/>
            <person name="Telles Filho F.Q."/>
            <person name="Azevedo C.M."/>
            <person name="Gomes R."/>
            <person name="Vicente V.A."/>
        </authorList>
    </citation>
    <scope>NUCLEOTIDE SEQUENCE [LARGE SCALE GENOMIC DNA]</scope>
    <source>
        <strain evidence="2 3">CBS 269.37</strain>
    </source>
</reference>